<evidence type="ECO:0000256" key="3">
    <source>
        <dbReference type="ARBA" id="ARBA00022603"/>
    </source>
</evidence>
<dbReference type="Gene3D" id="1.10.10.10">
    <property type="entry name" value="Winged helix-like DNA-binding domain superfamily/Winged helix DNA-binding domain"/>
    <property type="match status" value="1"/>
</dbReference>
<dbReference type="Gene3D" id="3.30.160.70">
    <property type="entry name" value="Methylated DNA-protein cysteine methyltransferase domain"/>
    <property type="match status" value="1"/>
</dbReference>
<evidence type="ECO:0000256" key="5">
    <source>
        <dbReference type="ARBA" id="ARBA00022763"/>
    </source>
</evidence>
<dbReference type="EMBL" id="JAJUBB010000004">
    <property type="protein sequence ID" value="MDD1781161.1"/>
    <property type="molecule type" value="Genomic_DNA"/>
</dbReference>
<protein>
    <submittedName>
        <fullName evidence="12">Bifunctional DNA-binding transcriptional regulator/O6-methylguanine-DNA methyltransferase Ada</fullName>
        <ecNumber evidence="12">2.1.1.-</ecNumber>
    </submittedName>
</protein>
<dbReference type="GO" id="GO:0032259">
    <property type="term" value="P:methylation"/>
    <property type="evidence" value="ECO:0007669"/>
    <property type="project" value="UniProtKB-KW"/>
</dbReference>
<dbReference type="InterPro" id="IPR001497">
    <property type="entry name" value="MethylDNA_cys_MeTrfase_AS"/>
</dbReference>
<dbReference type="GO" id="GO:0003677">
    <property type="term" value="F:DNA binding"/>
    <property type="evidence" value="ECO:0007669"/>
    <property type="project" value="UniProtKB-KW"/>
</dbReference>
<reference evidence="12" key="1">
    <citation type="submission" date="2021-12" db="EMBL/GenBank/DDBJ databases">
        <title>Enterovibrio ZSDZ35 sp. nov. and Enterovibrio ZSDZ42 sp. nov., isolated from coastal seawater in Qingdao.</title>
        <authorList>
            <person name="Zhang P."/>
        </authorList>
    </citation>
    <scope>NUCLEOTIDE SEQUENCE</scope>
    <source>
        <strain evidence="12">ZSDZ35</strain>
    </source>
</reference>
<dbReference type="InterPro" id="IPR004026">
    <property type="entry name" value="Ada_DNA_repair_Zn-bd"/>
</dbReference>
<keyword evidence="12" id="KW-0238">DNA-binding</keyword>
<dbReference type="PROSITE" id="PS01124">
    <property type="entry name" value="HTH_ARAC_FAMILY_2"/>
    <property type="match status" value="1"/>
</dbReference>
<dbReference type="InterPro" id="IPR016221">
    <property type="entry name" value="Bifunct_regulatory_prot_Ada"/>
</dbReference>
<keyword evidence="6" id="KW-0805">Transcription regulation</keyword>
<dbReference type="GO" id="GO:0008168">
    <property type="term" value="F:methyltransferase activity"/>
    <property type="evidence" value="ECO:0007669"/>
    <property type="project" value="UniProtKB-KW"/>
</dbReference>
<feature type="domain" description="HTH araC/xylS-type" evidence="11">
    <location>
        <begin position="82"/>
        <end position="179"/>
    </location>
</feature>
<dbReference type="InterPro" id="IPR009057">
    <property type="entry name" value="Homeodomain-like_sf"/>
</dbReference>
<comment type="catalytic activity">
    <reaction evidence="1">
        <text>a 4-O-methyl-thymidine in DNA + L-cysteinyl-[protein] = a thymidine in DNA + S-methyl-L-cysteinyl-[protein]</text>
        <dbReference type="Rhea" id="RHEA:53428"/>
        <dbReference type="Rhea" id="RHEA-COMP:10131"/>
        <dbReference type="Rhea" id="RHEA-COMP:10132"/>
        <dbReference type="Rhea" id="RHEA-COMP:13555"/>
        <dbReference type="Rhea" id="RHEA-COMP:13556"/>
        <dbReference type="ChEBI" id="CHEBI:29950"/>
        <dbReference type="ChEBI" id="CHEBI:82612"/>
        <dbReference type="ChEBI" id="CHEBI:137386"/>
        <dbReference type="ChEBI" id="CHEBI:137387"/>
        <dbReference type="EC" id="2.1.1.63"/>
    </reaction>
</comment>
<dbReference type="Pfam" id="PF01035">
    <property type="entry name" value="DNA_binding_1"/>
    <property type="match status" value="1"/>
</dbReference>
<keyword evidence="9" id="KW-0234">DNA repair</keyword>
<comment type="cofactor">
    <cofactor evidence="2">
        <name>Zn(2+)</name>
        <dbReference type="ChEBI" id="CHEBI:29105"/>
    </cofactor>
</comment>
<dbReference type="PANTHER" id="PTHR10815:SF5">
    <property type="entry name" value="METHYLATED-DNA--PROTEIN-CYSTEINE METHYLTRANSFERASE"/>
    <property type="match status" value="1"/>
</dbReference>
<keyword evidence="3 12" id="KW-0489">Methyltransferase</keyword>
<dbReference type="Gene3D" id="1.10.10.60">
    <property type="entry name" value="Homeodomain-like"/>
    <property type="match status" value="1"/>
</dbReference>
<dbReference type="PIRSF" id="PIRSF000409">
    <property type="entry name" value="Ada"/>
    <property type="match status" value="1"/>
</dbReference>
<dbReference type="RefSeq" id="WP_274141509.1">
    <property type="nucleotide sequence ID" value="NZ_JAJUBB010000004.1"/>
</dbReference>
<dbReference type="InterPro" id="IPR036388">
    <property type="entry name" value="WH-like_DNA-bd_sf"/>
</dbReference>
<dbReference type="InterPro" id="IPR036631">
    <property type="entry name" value="MGMT_N_sf"/>
</dbReference>
<name>A0ABT5QJJ7_9GAMM</name>
<dbReference type="InterPro" id="IPR036217">
    <property type="entry name" value="MethylDNA_cys_MeTrfase_DNAb"/>
</dbReference>
<evidence type="ECO:0000256" key="8">
    <source>
        <dbReference type="ARBA" id="ARBA00023163"/>
    </source>
</evidence>
<dbReference type="InterPro" id="IPR035451">
    <property type="entry name" value="Ada-like_dom_sf"/>
</dbReference>
<dbReference type="SUPFAM" id="SSF46689">
    <property type="entry name" value="Homeodomain-like"/>
    <property type="match status" value="1"/>
</dbReference>
<dbReference type="InterPro" id="IPR014048">
    <property type="entry name" value="MethylDNA_cys_MeTrfase_DNA-bd"/>
</dbReference>
<dbReference type="PROSITE" id="PS00374">
    <property type="entry name" value="MGMT"/>
    <property type="match status" value="1"/>
</dbReference>
<dbReference type="InterPro" id="IPR018060">
    <property type="entry name" value="HTH_AraC"/>
</dbReference>
<evidence type="ECO:0000256" key="7">
    <source>
        <dbReference type="ARBA" id="ARBA00023159"/>
    </source>
</evidence>
<dbReference type="SUPFAM" id="SSF46767">
    <property type="entry name" value="Methylated DNA-protein cysteine methyltransferase, C-terminal domain"/>
    <property type="match status" value="1"/>
</dbReference>
<dbReference type="Pfam" id="PF02805">
    <property type="entry name" value="Ada_Zn_binding"/>
    <property type="match status" value="1"/>
</dbReference>
<dbReference type="Proteomes" id="UP001149821">
    <property type="component" value="Unassembled WGS sequence"/>
</dbReference>
<evidence type="ECO:0000256" key="1">
    <source>
        <dbReference type="ARBA" id="ARBA00001286"/>
    </source>
</evidence>
<keyword evidence="5" id="KW-0227">DNA damage</keyword>
<comment type="catalytic activity">
    <reaction evidence="10">
        <text>a 6-O-methyl-2'-deoxyguanosine in DNA + L-cysteinyl-[protein] = S-methyl-L-cysteinyl-[protein] + a 2'-deoxyguanosine in DNA</text>
        <dbReference type="Rhea" id="RHEA:24000"/>
        <dbReference type="Rhea" id="RHEA-COMP:10131"/>
        <dbReference type="Rhea" id="RHEA-COMP:10132"/>
        <dbReference type="Rhea" id="RHEA-COMP:11367"/>
        <dbReference type="Rhea" id="RHEA-COMP:11368"/>
        <dbReference type="ChEBI" id="CHEBI:29950"/>
        <dbReference type="ChEBI" id="CHEBI:82612"/>
        <dbReference type="ChEBI" id="CHEBI:85445"/>
        <dbReference type="ChEBI" id="CHEBI:85448"/>
        <dbReference type="EC" id="2.1.1.63"/>
    </reaction>
</comment>
<evidence type="ECO:0000256" key="4">
    <source>
        <dbReference type="ARBA" id="ARBA00022679"/>
    </source>
</evidence>
<dbReference type="EC" id="2.1.1.-" evidence="12"/>
<evidence type="ECO:0000259" key="11">
    <source>
        <dbReference type="PROSITE" id="PS01124"/>
    </source>
</evidence>
<accession>A0ABT5QJJ7</accession>
<keyword evidence="7" id="KW-0010">Activator</keyword>
<keyword evidence="4 12" id="KW-0808">Transferase</keyword>
<evidence type="ECO:0000313" key="12">
    <source>
        <dbReference type="EMBL" id="MDD1781161.1"/>
    </source>
</evidence>
<evidence type="ECO:0000256" key="9">
    <source>
        <dbReference type="ARBA" id="ARBA00023204"/>
    </source>
</evidence>
<proteinExistence type="predicted"/>
<dbReference type="Pfam" id="PF12833">
    <property type="entry name" value="HTH_18"/>
    <property type="match status" value="1"/>
</dbReference>
<dbReference type="SMART" id="SM00342">
    <property type="entry name" value="HTH_ARAC"/>
    <property type="match status" value="1"/>
</dbReference>
<dbReference type="NCBIfam" id="TIGR00589">
    <property type="entry name" value="ogt"/>
    <property type="match status" value="1"/>
</dbReference>
<evidence type="ECO:0000313" key="13">
    <source>
        <dbReference type="Proteomes" id="UP001149821"/>
    </source>
</evidence>
<evidence type="ECO:0000256" key="10">
    <source>
        <dbReference type="ARBA" id="ARBA00049348"/>
    </source>
</evidence>
<dbReference type="Gene3D" id="3.40.10.10">
    <property type="entry name" value="DNA Methylphosphotriester Repair Domain"/>
    <property type="match status" value="1"/>
</dbReference>
<dbReference type="SUPFAM" id="SSF53155">
    <property type="entry name" value="Methylated DNA-protein cysteine methyltransferase domain"/>
    <property type="match status" value="1"/>
</dbReference>
<dbReference type="CDD" id="cd06445">
    <property type="entry name" value="ATase"/>
    <property type="match status" value="1"/>
</dbReference>
<organism evidence="12 13">
    <name type="scientific">Enterovibrio qingdaonensis</name>
    <dbReference type="NCBI Taxonomy" id="2899818"/>
    <lineage>
        <taxon>Bacteria</taxon>
        <taxon>Pseudomonadati</taxon>
        <taxon>Pseudomonadota</taxon>
        <taxon>Gammaproteobacteria</taxon>
        <taxon>Vibrionales</taxon>
        <taxon>Vibrionaceae</taxon>
        <taxon>Enterovibrio</taxon>
    </lineage>
</organism>
<evidence type="ECO:0000256" key="6">
    <source>
        <dbReference type="ARBA" id="ARBA00023015"/>
    </source>
</evidence>
<gene>
    <name evidence="12" type="primary">ada</name>
    <name evidence="12" type="ORF">LRP49_08075</name>
</gene>
<evidence type="ECO:0000256" key="2">
    <source>
        <dbReference type="ARBA" id="ARBA00001947"/>
    </source>
</evidence>
<sequence length="352" mass="39263">MTMLTKREMETAVSNRDNRYDGRFIYAVITTGVFCHPSCTSKAANPENMRFFDDAQGAIQAGFRPCKRCYTDTQDTRTRQLIDVVRYIEAHCEDKLTLQTLADMADLSPSRFQKVFKSTFGISPKAYQDAFRMRRFKRSLKTGNSVTDAIYDSGFGSISRVYGEESRKMGMNPKTYKAGGEGETIYFTCRETKLGLLLMAATDIGVCCVQFGDDEASLVALLEQEFPNAQFAASDAQTSHELDDWITALDNHISQGVPKPDLPLDMRGTAFQIKVWQFLLSIKDGDVRSYGDVANEIGNPNAVRAVGTACGKNRIGVLVPCHRVLRNDGSLGGYRWGLERKKALLEQEKQSA</sequence>
<dbReference type="PANTHER" id="PTHR10815">
    <property type="entry name" value="METHYLATED-DNA--PROTEIN-CYSTEINE METHYLTRANSFERASE"/>
    <property type="match status" value="1"/>
</dbReference>
<comment type="caution">
    <text evidence="12">The sequence shown here is derived from an EMBL/GenBank/DDBJ whole genome shotgun (WGS) entry which is preliminary data.</text>
</comment>
<dbReference type="NCBIfam" id="NF011964">
    <property type="entry name" value="PRK15435.1"/>
    <property type="match status" value="1"/>
</dbReference>
<dbReference type="SUPFAM" id="SSF57884">
    <property type="entry name" value="Ada DNA repair protein, N-terminal domain (N-Ada 10)"/>
    <property type="match status" value="1"/>
</dbReference>
<keyword evidence="13" id="KW-1185">Reference proteome</keyword>
<keyword evidence="8" id="KW-0804">Transcription</keyword>